<proteinExistence type="predicted"/>
<accession>A0A9Q4GII2</accession>
<dbReference type="AlphaFoldDB" id="A0A9Q4GII2"/>
<reference evidence="1" key="1">
    <citation type="submission" date="2022-09" db="EMBL/GenBank/DDBJ databases">
        <title>Haloadaptaus new haloarchaeum isolated from saline soil.</title>
        <authorList>
            <person name="Duran-Viseras A."/>
            <person name="Sanchez-Porro C."/>
            <person name="Ventosa A."/>
        </authorList>
    </citation>
    <scope>NUCLEOTIDE SEQUENCE</scope>
    <source>
        <strain evidence="1">F3-133</strain>
    </source>
</reference>
<sequence length="133" mass="15574">MKALVPVRYPLTGNSRRTVERALELRNEEEDDVDLVFLHVNLFQNERKATRRGLRREIQDEFDVTDASYAVRKGFLVEEAILEEAANREAEVIVIGRTRSGRLRRALRRLIRNDPDIENFLRDNLDVRIEVAD</sequence>
<dbReference type="InterPro" id="IPR014729">
    <property type="entry name" value="Rossmann-like_a/b/a_fold"/>
</dbReference>
<evidence type="ECO:0000313" key="2">
    <source>
        <dbReference type="Proteomes" id="UP001149411"/>
    </source>
</evidence>
<dbReference type="SUPFAM" id="SSF52402">
    <property type="entry name" value="Adenine nucleotide alpha hydrolases-like"/>
    <property type="match status" value="1"/>
</dbReference>
<comment type="caution">
    <text evidence="1">The sequence shown here is derived from an EMBL/GenBank/DDBJ whole genome shotgun (WGS) entry which is preliminary data.</text>
</comment>
<keyword evidence="2" id="KW-1185">Reference proteome</keyword>
<name>A0A9Q4GII2_9EURY</name>
<dbReference type="RefSeq" id="WP_266086666.1">
    <property type="nucleotide sequence ID" value="NZ_RKLV01000004.1"/>
</dbReference>
<organism evidence="1 2">
    <name type="scientific">Halorutilus salinus</name>
    <dbReference type="NCBI Taxonomy" id="2487751"/>
    <lineage>
        <taxon>Archaea</taxon>
        <taxon>Methanobacteriati</taxon>
        <taxon>Methanobacteriota</taxon>
        <taxon>Stenosarchaea group</taxon>
        <taxon>Halobacteria</taxon>
        <taxon>Halorutilales</taxon>
        <taxon>Halorutilaceae</taxon>
        <taxon>Halorutilus</taxon>
    </lineage>
</organism>
<gene>
    <name evidence="1" type="ORF">EGH25_05635</name>
</gene>
<dbReference type="EMBL" id="RKLV01000004">
    <property type="protein sequence ID" value="MCX2818828.1"/>
    <property type="molecule type" value="Genomic_DNA"/>
</dbReference>
<dbReference type="Proteomes" id="UP001149411">
    <property type="component" value="Unassembled WGS sequence"/>
</dbReference>
<dbReference type="Gene3D" id="3.40.50.620">
    <property type="entry name" value="HUPs"/>
    <property type="match status" value="1"/>
</dbReference>
<protein>
    <submittedName>
        <fullName evidence="1">Universal stress protein</fullName>
    </submittedName>
</protein>
<evidence type="ECO:0000313" key="1">
    <source>
        <dbReference type="EMBL" id="MCX2818828.1"/>
    </source>
</evidence>